<keyword evidence="3" id="KW-0489">Methyltransferase</keyword>
<feature type="domain" description="THUMP-like" evidence="1">
    <location>
        <begin position="322"/>
        <end position="392"/>
    </location>
</feature>
<proteinExistence type="predicted"/>
<evidence type="ECO:0000259" key="2">
    <source>
        <dbReference type="Pfam" id="PF22013"/>
    </source>
</evidence>
<gene>
    <name evidence="3" type="ORF">FLP08_09725</name>
</gene>
<dbReference type="SUPFAM" id="SSF53335">
    <property type="entry name" value="S-adenosyl-L-methionine-dependent methyltransferases"/>
    <property type="match status" value="1"/>
</dbReference>
<keyword evidence="4" id="KW-1185">Reference proteome</keyword>
<dbReference type="Proteomes" id="UP000460416">
    <property type="component" value="Unassembled WGS sequence"/>
</dbReference>
<accession>A0A7K1LPX2</accession>
<dbReference type="InterPro" id="IPR041497">
    <property type="entry name" value="Thump-like"/>
</dbReference>
<dbReference type="InterPro" id="IPR054168">
    <property type="entry name" value="PG_1098_Fer"/>
</dbReference>
<name>A0A7K1LPX2_9FLAO</name>
<dbReference type="Gene3D" id="1.10.10.1110">
    <property type="entry name" value="Methyltransferase PG1098, N-terminal domain"/>
    <property type="match status" value="1"/>
</dbReference>
<dbReference type="Gene3D" id="3.40.50.150">
    <property type="entry name" value="Vaccinia Virus protein VP39"/>
    <property type="match status" value="1"/>
</dbReference>
<dbReference type="RefSeq" id="WP_156276393.1">
    <property type="nucleotide sequence ID" value="NZ_BAABGI010000003.1"/>
</dbReference>
<evidence type="ECO:0000259" key="1">
    <source>
        <dbReference type="Pfam" id="PF18096"/>
    </source>
</evidence>
<comment type="caution">
    <text evidence="3">The sequence shown here is derived from an EMBL/GenBank/DDBJ whole genome shotgun (WGS) entry which is preliminary data.</text>
</comment>
<dbReference type="GO" id="GO:0032259">
    <property type="term" value="P:methylation"/>
    <property type="evidence" value="ECO:0007669"/>
    <property type="project" value="UniProtKB-KW"/>
</dbReference>
<dbReference type="CDD" id="cd02440">
    <property type="entry name" value="AdoMet_MTases"/>
    <property type="match status" value="1"/>
</dbReference>
<evidence type="ECO:0000313" key="3">
    <source>
        <dbReference type="EMBL" id="MUP42855.1"/>
    </source>
</evidence>
<organism evidence="3 4">
    <name type="scientific">Christiangramia aestuarii</name>
    <dbReference type="NCBI Taxonomy" id="1028746"/>
    <lineage>
        <taxon>Bacteria</taxon>
        <taxon>Pseudomonadati</taxon>
        <taxon>Bacteroidota</taxon>
        <taxon>Flavobacteriia</taxon>
        <taxon>Flavobacteriales</taxon>
        <taxon>Flavobacteriaceae</taxon>
        <taxon>Christiangramia</taxon>
    </lineage>
</organism>
<dbReference type="OrthoDB" id="1000417at2"/>
<reference evidence="3 4" key="1">
    <citation type="submission" date="2019-07" db="EMBL/GenBank/DDBJ databases">
        <title>Gramella aestuarii sp. nov., isolated from a tidal flat, and emended description of Gramella echinicola.</title>
        <authorList>
            <person name="Liu L."/>
        </authorList>
    </citation>
    <scope>NUCLEOTIDE SEQUENCE [LARGE SCALE GENOMIC DNA]</scope>
    <source>
        <strain evidence="3 4">BS12</strain>
    </source>
</reference>
<dbReference type="Pfam" id="PF18096">
    <property type="entry name" value="Thump_like"/>
    <property type="match status" value="1"/>
</dbReference>
<dbReference type="AlphaFoldDB" id="A0A7K1LPX2"/>
<sequence>MLNKALLDPEVSRFIRENLNKDLPSLILKGSPFKNISAQELAIQIKGLKVAEKKFPELSRNADIIYPPKLNLEQTSSEITAKYKASLISGKTGIDITGGLGIDSYYLSKNFKDFNYCELNRELAEIADHNFRVLEAENIKVHTGDGLKVLDDSEKRFNWVYADPARRDDHGGKVFRFEDCEPNIPANLELLMQHTDNILVKSSPILDITLGLNELKHVKEVHIVAVRNEVKELLWILEKGFTGKALIKTINFEKNVVQEFSKNEKNSSLTPEFSLPENFLYEPNAAIMKSGLFDLLAEKTGTKKLHRYSHLYTSAELKSFPGRKFQIEDIKQYKPAELKKYFKSKKANITTRNFPETVENIRKKFKIKDGGKDYIFFTTNMNEDKIVIFCRKA</sequence>
<dbReference type="GO" id="GO:0008168">
    <property type="term" value="F:methyltransferase activity"/>
    <property type="evidence" value="ECO:0007669"/>
    <property type="project" value="UniProtKB-KW"/>
</dbReference>
<keyword evidence="3" id="KW-0808">Transferase</keyword>
<dbReference type="InterPro" id="IPR029063">
    <property type="entry name" value="SAM-dependent_MTases_sf"/>
</dbReference>
<dbReference type="Pfam" id="PF22013">
    <property type="entry name" value="PG_1098_Fer"/>
    <property type="match status" value="1"/>
</dbReference>
<protein>
    <submittedName>
        <fullName evidence="3">Class I SAM-dependent methyltransferase</fullName>
    </submittedName>
</protein>
<dbReference type="EMBL" id="VJVW01000003">
    <property type="protein sequence ID" value="MUP42855.1"/>
    <property type="molecule type" value="Genomic_DNA"/>
</dbReference>
<feature type="domain" description="PG-1098 ferredoxin-like" evidence="2">
    <location>
        <begin position="279"/>
        <end position="321"/>
    </location>
</feature>
<evidence type="ECO:0000313" key="4">
    <source>
        <dbReference type="Proteomes" id="UP000460416"/>
    </source>
</evidence>